<evidence type="ECO:0000313" key="2">
    <source>
        <dbReference type="Proteomes" id="UP000292855"/>
    </source>
</evidence>
<dbReference type="OrthoDB" id="1495360at2"/>
<dbReference type="Proteomes" id="UP000292855">
    <property type="component" value="Unassembled WGS sequence"/>
</dbReference>
<proteinExistence type="predicted"/>
<name>A0A4Q6XKP4_9SPHI</name>
<protein>
    <submittedName>
        <fullName evidence="1">Uncharacterized protein</fullName>
    </submittedName>
</protein>
<accession>A0A4Q6XKP4</accession>
<comment type="caution">
    <text evidence="1">The sequence shown here is derived from an EMBL/GenBank/DDBJ whole genome shotgun (WGS) entry which is preliminary data.</text>
</comment>
<gene>
    <name evidence="1" type="ORF">EWE74_19620</name>
</gene>
<sequence length="68" mass="8108">MKYNINDIKIGDELFFDRKGIDNHDLYWKVVGFHKEMIKIEIAAMGFQENLYIDVTDIKYLNPKIDNL</sequence>
<dbReference type="EMBL" id="SGIT01000006">
    <property type="protein sequence ID" value="RZF57882.1"/>
    <property type="molecule type" value="Genomic_DNA"/>
</dbReference>
<evidence type="ECO:0000313" key="1">
    <source>
        <dbReference type="EMBL" id="RZF57882.1"/>
    </source>
</evidence>
<dbReference type="AlphaFoldDB" id="A0A4Q6XKP4"/>
<organism evidence="1 2">
    <name type="scientific">Sphingobacterium corticibacterium</name>
    <dbReference type="NCBI Taxonomy" id="2484746"/>
    <lineage>
        <taxon>Bacteria</taxon>
        <taxon>Pseudomonadati</taxon>
        <taxon>Bacteroidota</taxon>
        <taxon>Sphingobacteriia</taxon>
        <taxon>Sphingobacteriales</taxon>
        <taxon>Sphingobacteriaceae</taxon>
        <taxon>Sphingobacterium</taxon>
    </lineage>
</organism>
<reference evidence="1 2" key="1">
    <citation type="submission" date="2019-02" db="EMBL/GenBank/DDBJ databases">
        <authorList>
            <person name="Li Y."/>
        </authorList>
    </citation>
    <scope>NUCLEOTIDE SEQUENCE [LARGE SCALE GENOMIC DNA]</scope>
    <source>
        <strain evidence="1 2">30C10-4-7</strain>
    </source>
</reference>
<dbReference type="RefSeq" id="WP_130143369.1">
    <property type="nucleotide sequence ID" value="NZ_SGIT01000006.1"/>
</dbReference>
<keyword evidence="2" id="KW-1185">Reference proteome</keyword>